<feature type="region of interest" description="Disordered" evidence="3">
    <location>
        <begin position="265"/>
        <end position="286"/>
    </location>
</feature>
<evidence type="ECO:0000256" key="1">
    <source>
        <dbReference type="ARBA" id="ARBA00004496"/>
    </source>
</evidence>
<dbReference type="PANTHER" id="PTHR46006:SF9">
    <property type="entry name" value="INTERSECTIN-1"/>
    <property type="match status" value="1"/>
</dbReference>
<evidence type="ECO:0000256" key="3">
    <source>
        <dbReference type="SAM" id="MobiDB-lite"/>
    </source>
</evidence>
<keyword evidence="5" id="KW-1185">Reference proteome</keyword>
<comment type="subcellular location">
    <subcellularLocation>
        <location evidence="1">Cytoplasm</location>
    </subcellularLocation>
</comment>
<feature type="region of interest" description="Disordered" evidence="3">
    <location>
        <begin position="78"/>
        <end position="123"/>
    </location>
</feature>
<keyword evidence="2" id="KW-0963">Cytoplasm</keyword>
<dbReference type="EMBL" id="JAGFMF010011629">
    <property type="protein sequence ID" value="KAG8518547.1"/>
    <property type="molecule type" value="Genomic_DNA"/>
</dbReference>
<feature type="compositionally biased region" description="Basic and acidic residues" evidence="3">
    <location>
        <begin position="228"/>
        <end position="240"/>
    </location>
</feature>
<comment type="caution">
    <text evidence="4">The sequence shown here is derived from an EMBL/GenBank/DDBJ whole genome shotgun (WGS) entry which is preliminary data.</text>
</comment>
<dbReference type="InterPro" id="IPR051480">
    <property type="entry name" value="Endocytic_GEF_Adapter"/>
</dbReference>
<dbReference type="GO" id="GO:0005737">
    <property type="term" value="C:cytoplasm"/>
    <property type="evidence" value="ECO:0007669"/>
    <property type="project" value="UniProtKB-SubCell"/>
</dbReference>
<dbReference type="Proteomes" id="UP000700334">
    <property type="component" value="Unassembled WGS sequence"/>
</dbReference>
<organism evidence="4 5">
    <name type="scientific">Galemys pyrenaicus</name>
    <name type="common">Iberian desman</name>
    <name type="synonym">Pyrenean desman</name>
    <dbReference type="NCBI Taxonomy" id="202257"/>
    <lineage>
        <taxon>Eukaryota</taxon>
        <taxon>Metazoa</taxon>
        <taxon>Chordata</taxon>
        <taxon>Craniata</taxon>
        <taxon>Vertebrata</taxon>
        <taxon>Euteleostomi</taxon>
        <taxon>Mammalia</taxon>
        <taxon>Eutheria</taxon>
        <taxon>Laurasiatheria</taxon>
        <taxon>Eulipotyphla</taxon>
        <taxon>Talpidae</taxon>
        <taxon>Galemys</taxon>
    </lineage>
</organism>
<accession>A0A8J6AGU3</accession>
<evidence type="ECO:0000313" key="5">
    <source>
        <dbReference type="Proteomes" id="UP000700334"/>
    </source>
</evidence>
<protein>
    <submittedName>
        <fullName evidence="4">Intersectin-1</fullName>
    </submittedName>
</protein>
<feature type="compositionally biased region" description="Polar residues" evidence="3">
    <location>
        <begin position="277"/>
        <end position="286"/>
    </location>
</feature>
<sequence>MEPRPASPLLSPSALAACTVLTAERAPAWLPRDSLQATLAQGGFSVPHLAGRGQSVRPRTVGAKLRAGPGRLSQVALETTGPASRAGRRLAPRPRPSLRFRGRDPLPGGVCGQQRPRFRRSRRGTRLCTQHRLTQQRAPRPARASRAALSCARLCLPGCSDLHLLDMLTPTERKRQGYIHELIVTEENYVNDLQLVTEVSAPAGPGRVPGGCGAGRFRGASRGQACREPMDEGRRREDRAPWSSRAGTGAPRALVRGSWLGHRPAPRPHPEMLLSVHGTSDSWCRL</sequence>
<dbReference type="AlphaFoldDB" id="A0A8J6AGU3"/>
<dbReference type="PROSITE" id="PS51257">
    <property type="entry name" value="PROKAR_LIPOPROTEIN"/>
    <property type="match status" value="1"/>
</dbReference>
<dbReference type="Gene3D" id="1.20.900.10">
    <property type="entry name" value="Dbl homology (DH) domain"/>
    <property type="match status" value="1"/>
</dbReference>
<evidence type="ECO:0000256" key="2">
    <source>
        <dbReference type="ARBA" id="ARBA00022490"/>
    </source>
</evidence>
<dbReference type="GO" id="GO:0035025">
    <property type="term" value="P:positive regulation of Rho protein signal transduction"/>
    <property type="evidence" value="ECO:0007669"/>
    <property type="project" value="TreeGrafter"/>
</dbReference>
<feature type="region of interest" description="Disordered" evidence="3">
    <location>
        <begin position="220"/>
        <end position="249"/>
    </location>
</feature>
<name>A0A8J6AGU3_GALPY</name>
<gene>
    <name evidence="4" type="ORF">J0S82_004477</name>
</gene>
<evidence type="ECO:0000313" key="4">
    <source>
        <dbReference type="EMBL" id="KAG8518547.1"/>
    </source>
</evidence>
<feature type="compositionally biased region" description="Basic residues" evidence="3">
    <location>
        <begin position="86"/>
        <end position="100"/>
    </location>
</feature>
<dbReference type="PANTHER" id="PTHR46006">
    <property type="entry name" value="RHO GUANINE NUCLEOTIDE EXCHANGE FACTOR AT 64C, ISOFORM A"/>
    <property type="match status" value="1"/>
</dbReference>
<proteinExistence type="predicted"/>
<dbReference type="SUPFAM" id="SSF48065">
    <property type="entry name" value="DBL homology domain (DH-domain)"/>
    <property type="match status" value="1"/>
</dbReference>
<reference evidence="4" key="1">
    <citation type="journal article" date="2021" name="Evol. Appl.">
        <title>The genome of the Pyrenean desman and the effects of bottlenecks and inbreeding on the genomic landscape of an endangered species.</title>
        <authorList>
            <person name="Escoda L."/>
            <person name="Castresana J."/>
        </authorList>
    </citation>
    <scope>NUCLEOTIDE SEQUENCE</scope>
    <source>
        <strain evidence="4">IBE-C5619</strain>
    </source>
</reference>
<dbReference type="InterPro" id="IPR035899">
    <property type="entry name" value="DBL_dom_sf"/>
</dbReference>